<organism evidence="9 10">
    <name type="scientific">Lachnellula suecica</name>
    <dbReference type="NCBI Taxonomy" id="602035"/>
    <lineage>
        <taxon>Eukaryota</taxon>
        <taxon>Fungi</taxon>
        <taxon>Dikarya</taxon>
        <taxon>Ascomycota</taxon>
        <taxon>Pezizomycotina</taxon>
        <taxon>Leotiomycetes</taxon>
        <taxon>Helotiales</taxon>
        <taxon>Lachnaceae</taxon>
        <taxon>Lachnellula</taxon>
    </lineage>
</organism>
<dbReference type="GO" id="GO:0005737">
    <property type="term" value="C:cytoplasm"/>
    <property type="evidence" value="ECO:0007669"/>
    <property type="project" value="TreeGrafter"/>
</dbReference>
<evidence type="ECO:0000256" key="7">
    <source>
        <dbReference type="SAM" id="MobiDB-lite"/>
    </source>
</evidence>
<dbReference type="PANTHER" id="PTHR30468:SF1">
    <property type="entry name" value="ALPHA-KETOGLUTARATE-DEPENDENT SULFONATE DIOXYGENASE"/>
    <property type="match status" value="1"/>
</dbReference>
<sequence length="356" mass="39521">MAAQLTPAVLGYTPPDPPIEEFTPPRDRAFFADPKKSALFEGATAVEEVTPYIGTELKGLQLSKLSDAQKDELALLVAERGVVFLRNQDITLEQQHALADYYGVQDKDPIQENPKHVTVVGREGNIRGHDFFGADYHGDHSHEINPPSYTLLRMIRTPPSGGDTIYTSQTALFDKLSPRFQKMFEGLHATHQSELSYMNAINHGARPHRAPVATAHPLVRTHPVTKLKSLNYNPTFISRINELNAEESNHILLFLREHLHSADDLTVRWRWTPGAIAFWDNRIVVHRAVPGGYDTTLREGKRICVFGERPFFDAEGSESLSERKARLAGEGTNGTNGVKVNGTNGSATNGEKGHMS</sequence>
<evidence type="ECO:0000256" key="1">
    <source>
        <dbReference type="ARBA" id="ARBA00001954"/>
    </source>
</evidence>
<dbReference type="Proteomes" id="UP000469558">
    <property type="component" value="Unassembled WGS sequence"/>
</dbReference>
<comment type="caution">
    <text evidence="9">The sequence shown here is derived from an EMBL/GenBank/DDBJ whole genome shotgun (WGS) entry which is preliminary data.</text>
</comment>
<accession>A0A8T9BZD0</accession>
<keyword evidence="4 9" id="KW-0223">Dioxygenase</keyword>
<dbReference type="InterPro" id="IPR003819">
    <property type="entry name" value="TauD/TfdA-like"/>
</dbReference>
<comment type="cofactor">
    <cofactor evidence="1">
        <name>Fe(2+)</name>
        <dbReference type="ChEBI" id="CHEBI:29033"/>
    </cofactor>
</comment>
<evidence type="ECO:0000256" key="4">
    <source>
        <dbReference type="ARBA" id="ARBA00022964"/>
    </source>
</evidence>
<dbReference type="InterPro" id="IPR051323">
    <property type="entry name" value="AtsK-like"/>
</dbReference>
<dbReference type="AlphaFoldDB" id="A0A8T9BZD0"/>
<evidence type="ECO:0000256" key="3">
    <source>
        <dbReference type="ARBA" id="ARBA00022723"/>
    </source>
</evidence>
<keyword evidence="10" id="KW-1185">Reference proteome</keyword>
<comment type="similarity">
    <text evidence="2">Belongs to the TfdA dioxygenase family.</text>
</comment>
<dbReference type="EMBL" id="QGMK01001892">
    <property type="protein sequence ID" value="TVY62839.1"/>
    <property type="molecule type" value="Genomic_DNA"/>
</dbReference>
<evidence type="ECO:0000259" key="8">
    <source>
        <dbReference type="Pfam" id="PF02668"/>
    </source>
</evidence>
<feature type="compositionally biased region" description="Low complexity" evidence="7">
    <location>
        <begin position="329"/>
        <end position="345"/>
    </location>
</feature>
<keyword evidence="6" id="KW-0408">Iron</keyword>
<dbReference type="Pfam" id="PF02668">
    <property type="entry name" value="TauD"/>
    <property type="match status" value="1"/>
</dbReference>
<feature type="domain" description="TauD/TfdA-like" evidence="8">
    <location>
        <begin position="46"/>
        <end position="302"/>
    </location>
</feature>
<gene>
    <name evidence="9" type="primary">JLP1_2</name>
    <name evidence="9" type="ORF">LSUE1_G007934</name>
</gene>
<protein>
    <submittedName>
        <fullName evidence="9">Alpha-ketoglutarate-dependent sulfonate dioxygenase</fullName>
    </submittedName>
</protein>
<dbReference type="PANTHER" id="PTHR30468">
    <property type="entry name" value="ALPHA-KETOGLUTARATE-DEPENDENT SULFONATE DIOXYGENASE"/>
    <property type="match status" value="1"/>
</dbReference>
<dbReference type="GO" id="GO:0016706">
    <property type="term" value="F:2-oxoglutarate-dependent dioxygenase activity"/>
    <property type="evidence" value="ECO:0007669"/>
    <property type="project" value="TreeGrafter"/>
</dbReference>
<name>A0A8T9BZD0_9HELO</name>
<evidence type="ECO:0000256" key="5">
    <source>
        <dbReference type="ARBA" id="ARBA00023002"/>
    </source>
</evidence>
<keyword evidence="3" id="KW-0479">Metal-binding</keyword>
<dbReference type="Gene3D" id="3.60.130.10">
    <property type="entry name" value="Clavaminate synthase-like"/>
    <property type="match status" value="1"/>
</dbReference>
<feature type="region of interest" description="Disordered" evidence="7">
    <location>
        <begin position="322"/>
        <end position="356"/>
    </location>
</feature>
<evidence type="ECO:0000313" key="10">
    <source>
        <dbReference type="Proteomes" id="UP000469558"/>
    </source>
</evidence>
<evidence type="ECO:0000256" key="2">
    <source>
        <dbReference type="ARBA" id="ARBA00005896"/>
    </source>
</evidence>
<proteinExistence type="inferred from homology"/>
<evidence type="ECO:0000313" key="9">
    <source>
        <dbReference type="EMBL" id="TVY62839.1"/>
    </source>
</evidence>
<dbReference type="OrthoDB" id="10257314at2759"/>
<keyword evidence="5" id="KW-0560">Oxidoreductase</keyword>
<evidence type="ECO:0000256" key="6">
    <source>
        <dbReference type="ARBA" id="ARBA00023004"/>
    </source>
</evidence>
<dbReference type="InterPro" id="IPR042098">
    <property type="entry name" value="TauD-like_sf"/>
</dbReference>
<dbReference type="GO" id="GO:0046872">
    <property type="term" value="F:metal ion binding"/>
    <property type="evidence" value="ECO:0007669"/>
    <property type="project" value="UniProtKB-KW"/>
</dbReference>
<reference evidence="9 10" key="1">
    <citation type="submission" date="2018-05" db="EMBL/GenBank/DDBJ databases">
        <title>Genome sequencing and assembly of the regulated plant pathogen Lachnellula willkommii and related sister species for the development of diagnostic species identification markers.</title>
        <authorList>
            <person name="Giroux E."/>
            <person name="Bilodeau G."/>
        </authorList>
    </citation>
    <scope>NUCLEOTIDE SEQUENCE [LARGE SCALE GENOMIC DNA]</scope>
    <source>
        <strain evidence="9 10">CBS 268.59</strain>
    </source>
</reference>
<dbReference type="SUPFAM" id="SSF51197">
    <property type="entry name" value="Clavaminate synthase-like"/>
    <property type="match status" value="1"/>
</dbReference>